<dbReference type="Gene3D" id="2.10.25.10">
    <property type="entry name" value="Laminin"/>
    <property type="match status" value="4"/>
</dbReference>
<dbReference type="FunFam" id="2.60.120.260:FF:000073">
    <property type="entry name" value="Laminin subunit beta 3"/>
    <property type="match status" value="1"/>
</dbReference>
<dbReference type="FunFam" id="2.10.25.10:FF:000440">
    <property type="entry name" value="Laminin subunit beta 3"/>
    <property type="match status" value="1"/>
</dbReference>
<evidence type="ECO:0000256" key="6">
    <source>
        <dbReference type="ARBA" id="ARBA00022869"/>
    </source>
</evidence>
<feature type="signal peptide" evidence="15">
    <location>
        <begin position="1"/>
        <end position="24"/>
    </location>
</feature>
<keyword evidence="3" id="KW-0272">Extracellular matrix</keyword>
<evidence type="ECO:0000256" key="15">
    <source>
        <dbReference type="SAM" id="SignalP"/>
    </source>
</evidence>
<evidence type="ECO:0000256" key="2">
    <source>
        <dbReference type="ARBA" id="ARBA00022525"/>
    </source>
</evidence>
<dbReference type="KEGG" id="cpic:101933356"/>
<dbReference type="GeneTree" id="ENSGT00940000160731"/>
<feature type="disulfide bond" evidence="12">
    <location>
        <begin position="288"/>
        <end position="297"/>
    </location>
</feature>
<comment type="subcellular location">
    <subcellularLocation>
        <location evidence="1">Secreted</location>
        <location evidence="1">Extracellular space</location>
        <location evidence="1">Extracellular matrix</location>
        <location evidence="1">Basement membrane</location>
    </subcellularLocation>
</comment>
<dbReference type="PROSITE" id="PS50027">
    <property type="entry name" value="EGF_LAM_2"/>
    <property type="match status" value="6"/>
</dbReference>
<dbReference type="FunFam" id="2.170.300.10:FF:000001">
    <property type="entry name" value="Laminin subunit beta-1"/>
    <property type="match status" value="1"/>
</dbReference>
<evidence type="ECO:0000256" key="8">
    <source>
        <dbReference type="ARBA" id="ARBA00023054"/>
    </source>
</evidence>
<dbReference type="PRINTS" id="PR00011">
    <property type="entry name" value="EGFLAMININ"/>
</dbReference>
<feature type="disulfide bond" evidence="12">
    <location>
        <begin position="543"/>
        <end position="560"/>
    </location>
</feature>
<reference evidence="16" key="2">
    <citation type="submission" date="2025-09" db="UniProtKB">
        <authorList>
            <consortium name="Ensembl"/>
        </authorList>
    </citation>
    <scope>IDENTIFICATION</scope>
</reference>
<keyword evidence="7" id="KW-0130">Cell adhesion</keyword>
<feature type="disulfide bond" evidence="12">
    <location>
        <begin position="509"/>
        <end position="518"/>
    </location>
</feature>
<dbReference type="Proteomes" id="UP000694380">
    <property type="component" value="Unplaced"/>
</dbReference>
<dbReference type="InterPro" id="IPR002049">
    <property type="entry name" value="LE_dom"/>
</dbReference>
<keyword evidence="11 12" id="KW-0424">Laminin EGF-like domain</keyword>
<dbReference type="Ensembl" id="ENSCPBT00000035590.1">
    <property type="protein sequence ID" value="ENSCPBP00000030238.1"/>
    <property type="gene ID" value="ENSCPBG00000021286.1"/>
</dbReference>
<organism evidence="16 17">
    <name type="scientific">Chrysemys picta bellii</name>
    <name type="common">Western painted turtle</name>
    <name type="synonym">Emys bellii</name>
    <dbReference type="NCBI Taxonomy" id="8478"/>
    <lineage>
        <taxon>Eukaryota</taxon>
        <taxon>Metazoa</taxon>
        <taxon>Chordata</taxon>
        <taxon>Craniata</taxon>
        <taxon>Vertebrata</taxon>
        <taxon>Euteleostomi</taxon>
        <taxon>Archelosauria</taxon>
        <taxon>Testudinata</taxon>
        <taxon>Testudines</taxon>
        <taxon>Cryptodira</taxon>
        <taxon>Durocryptodira</taxon>
        <taxon>Testudinoidea</taxon>
        <taxon>Emydidae</taxon>
        <taxon>Chrysemys</taxon>
    </lineage>
</organism>
<dbReference type="Gene3D" id="2.60.120.260">
    <property type="entry name" value="Galactose-binding domain-like"/>
    <property type="match status" value="1"/>
</dbReference>
<evidence type="ECO:0000256" key="3">
    <source>
        <dbReference type="ARBA" id="ARBA00022530"/>
    </source>
</evidence>
<dbReference type="SMART" id="SM00136">
    <property type="entry name" value="LamNT"/>
    <property type="match status" value="1"/>
</dbReference>
<evidence type="ECO:0000256" key="10">
    <source>
        <dbReference type="ARBA" id="ARBA00023180"/>
    </source>
</evidence>
<feature type="coiled-coil region" evidence="13">
    <location>
        <begin position="979"/>
        <end position="1023"/>
    </location>
</feature>
<dbReference type="SUPFAM" id="SSF57196">
    <property type="entry name" value="EGF/Laminin"/>
    <property type="match status" value="6"/>
</dbReference>
<dbReference type="Pfam" id="PF00055">
    <property type="entry name" value="Laminin_N"/>
    <property type="match status" value="1"/>
</dbReference>
<dbReference type="GO" id="GO:0034446">
    <property type="term" value="P:substrate adhesion-dependent cell spreading"/>
    <property type="evidence" value="ECO:0007669"/>
    <property type="project" value="TreeGrafter"/>
</dbReference>
<gene>
    <name evidence="16" type="primary">LAMB3</name>
</gene>
<proteinExistence type="predicted"/>
<protein>
    <submittedName>
        <fullName evidence="16">Laminin subunit beta 3</fullName>
    </submittedName>
</protein>
<evidence type="ECO:0000256" key="7">
    <source>
        <dbReference type="ARBA" id="ARBA00022889"/>
    </source>
</evidence>
<name>A0A8C3I8E6_CHRPI</name>
<dbReference type="OrthoDB" id="8545473at2759"/>
<dbReference type="CTD" id="3914"/>
<dbReference type="GO" id="GO:0035987">
    <property type="term" value="P:endodermal cell differentiation"/>
    <property type="evidence" value="ECO:0007669"/>
    <property type="project" value="Ensembl"/>
</dbReference>
<dbReference type="Pfam" id="PF23219">
    <property type="entry name" value="LAMB1"/>
    <property type="match status" value="1"/>
</dbReference>
<feature type="disulfide bond" evidence="12">
    <location>
        <begin position="408"/>
        <end position="417"/>
    </location>
</feature>
<evidence type="ECO:0000256" key="9">
    <source>
        <dbReference type="ARBA" id="ARBA00023157"/>
    </source>
</evidence>
<feature type="disulfide bond" evidence="12">
    <location>
        <begin position="562"/>
        <end position="571"/>
    </location>
</feature>
<dbReference type="FunFam" id="2.10.25.10:FF:000084">
    <property type="entry name" value="Laminin subunit alpha 3"/>
    <property type="match status" value="1"/>
</dbReference>
<evidence type="ECO:0000256" key="13">
    <source>
        <dbReference type="SAM" id="Coils"/>
    </source>
</evidence>
<dbReference type="PANTHER" id="PTHR10574">
    <property type="entry name" value="NETRIN/LAMININ-RELATED"/>
    <property type="match status" value="1"/>
</dbReference>
<feature type="compositionally biased region" description="Basic and acidic residues" evidence="14">
    <location>
        <begin position="1085"/>
        <end position="1095"/>
    </location>
</feature>
<dbReference type="InterPro" id="IPR008211">
    <property type="entry name" value="Laminin_N"/>
</dbReference>
<dbReference type="GO" id="GO:0070831">
    <property type="term" value="P:basement membrane assembly"/>
    <property type="evidence" value="ECO:0007669"/>
    <property type="project" value="TreeGrafter"/>
</dbReference>
<dbReference type="InterPro" id="IPR050440">
    <property type="entry name" value="Laminin/Netrin_ECM"/>
</dbReference>
<evidence type="ECO:0000256" key="11">
    <source>
        <dbReference type="ARBA" id="ARBA00023292"/>
    </source>
</evidence>
<dbReference type="PROSITE" id="PS01248">
    <property type="entry name" value="EGF_LAM_1"/>
    <property type="match status" value="2"/>
</dbReference>
<feature type="disulfide bond" evidence="12">
    <location>
        <begin position="541"/>
        <end position="553"/>
    </location>
</feature>
<dbReference type="Pfam" id="PF24973">
    <property type="entry name" value="EGF_LMN_ATRN"/>
    <property type="match status" value="1"/>
</dbReference>
<feature type="disulfide bond" evidence="12">
    <location>
        <begin position="488"/>
        <end position="500"/>
    </location>
</feature>
<keyword evidence="6" id="KW-0084">Basement membrane</keyword>
<evidence type="ECO:0000256" key="5">
    <source>
        <dbReference type="ARBA" id="ARBA00022737"/>
    </source>
</evidence>
<accession>A0A8C3I8E6</accession>
<dbReference type="PROSITE" id="PS51117">
    <property type="entry name" value="LAMININ_NTER"/>
    <property type="match status" value="1"/>
</dbReference>
<keyword evidence="2" id="KW-0964">Secreted</keyword>
<keyword evidence="17" id="KW-1185">Reference proteome</keyword>
<keyword evidence="4 15" id="KW-0732">Signal</keyword>
<dbReference type="Gene3D" id="2.170.300.10">
    <property type="entry name" value="Tie2 ligand-binding domain superfamily"/>
    <property type="match status" value="1"/>
</dbReference>
<keyword evidence="10" id="KW-0325">Glycoprotein</keyword>
<dbReference type="GeneID" id="101933356"/>
<dbReference type="CDD" id="cd00055">
    <property type="entry name" value="EGF_Lam"/>
    <property type="match status" value="6"/>
</dbReference>
<dbReference type="InterPro" id="IPR056863">
    <property type="entry name" value="LMN_ATRN_NET-like_EGF"/>
</dbReference>
<dbReference type="GO" id="GO:0016477">
    <property type="term" value="P:cell migration"/>
    <property type="evidence" value="ECO:0007669"/>
    <property type="project" value="TreeGrafter"/>
</dbReference>
<feature type="coiled-coil region" evidence="13">
    <location>
        <begin position="869"/>
        <end position="896"/>
    </location>
</feature>
<reference evidence="16" key="1">
    <citation type="submission" date="2025-08" db="UniProtKB">
        <authorList>
            <consortium name="Ensembl"/>
        </authorList>
    </citation>
    <scope>IDENTIFICATION</scope>
</reference>
<feature type="disulfide bond" evidence="12">
    <location>
        <begin position="460"/>
        <end position="469"/>
    </location>
</feature>
<evidence type="ECO:0000256" key="14">
    <source>
        <dbReference type="SAM" id="MobiDB-lite"/>
    </source>
</evidence>
<dbReference type="GO" id="GO:0050873">
    <property type="term" value="P:brown fat cell differentiation"/>
    <property type="evidence" value="ECO:0007669"/>
    <property type="project" value="Ensembl"/>
</dbReference>
<feature type="chain" id="PRO_5043579843" evidence="15">
    <location>
        <begin position="25"/>
        <end position="1194"/>
    </location>
</feature>
<dbReference type="SMART" id="SM00180">
    <property type="entry name" value="EGF_Lam"/>
    <property type="match status" value="6"/>
</dbReference>
<keyword evidence="9 12" id="KW-1015">Disulfide bond</keyword>
<dbReference type="FunFam" id="2.10.25.10:FF:000101">
    <property type="entry name" value="Laminin subunit beta 1"/>
    <property type="match status" value="1"/>
</dbReference>
<dbReference type="FunFam" id="2.10.25.10:FF:000333">
    <property type="entry name" value="netrin-4 isoform X2"/>
    <property type="match status" value="1"/>
</dbReference>
<feature type="region of interest" description="Disordered" evidence="14">
    <location>
        <begin position="1074"/>
        <end position="1099"/>
    </location>
</feature>
<comment type="caution">
    <text evidence="12">Lacks conserved residue(s) required for the propagation of feature annotation.</text>
</comment>
<feature type="disulfide bond" evidence="12">
    <location>
        <begin position="490"/>
        <end position="507"/>
    </location>
</feature>
<sequence>MESPPRPIVWTCFILLALPLLLDAQGSCSHGACYPPAGDLLIGRIHHLKASSTCGLVKPETYCTSYEEWRMKCCRCDSREPHTHNSHQVENVLSSKGHMRWWQSQNDVNQVSLQLDLDKKFQLSSIMLDFRAPLPVGMLIERSIDFGETWTIYQYLASDCAAAFPRIPLGSPQSWQDVRCQELRTHQGHPLHGGKVKFNPLDLASGIAASRSQSISNLGEFTNLRVNFTQLPRLPQQGYRSPSAFYAVTEMQVQGSCFCHGHADRCTSSRAPPTDPSAMMQVHGHCVCQHNTAGPHCDRCAAFYNDQPWRPAEDRNPNECRRCNCNGHSETCHFDPAVYQASGGVSGGVCDDCQHNTVGRNCERCKAYFFRNHRQDVTHPEACLPCECDPDGTVPGSSCDPLNGRCVCKENVQGDRCHLCKPGFTQLTNANPLGCHKCACNILGTRQDAPCDDETGRCFCLPNVVGANCDQCSANHWKIASGQGCQPCNCDPRNAFSPQCNQFTGQCQCREGFAGRTCSAAHLRICPDGSYGDIRTGCRECDCNFQGTEGMGCDKTTGSCLCRPGFTGPRCDQCQRGYCSNYPHCETCHSCFQTYDSDIRRFGLRQASLRNSTSRLQLGTGGAGFSTRILEAEGSVQQIQGILGNPLVTEQGLGQVSSMLTAIRQQVQGINPNLPFVIDTFSLANDLKDLDKSLLSINGQYQIKKTQFEASRRTDLSGAFKTVSSAYQSSTNASYRITGTSSLLTRSRENRRTTERLESSFTDHTSRLEALQGEMASSPNLTPTINKLPNSECIPASKNIYSIYCTQICSGVRSKACTPGHCDGELCPQDSTMECGTGLSCRGIIPLSRGAIRTAEKTTRELHGLNTQLQQTMQMIRAAETAANQIQSNARRLGDQVSVTRTQIEGDVRRIQQFIQQVRNFLSDPATDPATIQEVSDYVLSLRLPTDTAAVLRKMTEIRNLAAKLQCPESILTQTAGDIAKAKRLQQEAEQARNRANAVEGNVEEVVENLRQANAVLQEAQDAISGSSYSLQLIQLRIDEIQAVLVPMEKNMRDITDQLDSFTERIRQLRHKAEQNRLQATDAQQRAKEASEEARSAQQGFEQVKQKYAELKRRMGQNSNLGAQGSRIQSIDMEAKALFEETWAMMLRMETIETEIQKSNNALIVKSASLAGLKEQVEKINNHIHERITYYTSC</sequence>
<dbReference type="GO" id="GO:0005610">
    <property type="term" value="C:laminin-5 complex"/>
    <property type="evidence" value="ECO:0007669"/>
    <property type="project" value="Ensembl"/>
</dbReference>
<dbReference type="FunFam" id="2.10.25.10:FF:000135">
    <property type="entry name" value="Laminin subunit beta 4"/>
    <property type="match status" value="1"/>
</dbReference>
<dbReference type="GO" id="GO:0007411">
    <property type="term" value="P:axon guidance"/>
    <property type="evidence" value="ECO:0007669"/>
    <property type="project" value="TreeGrafter"/>
</dbReference>
<dbReference type="AlphaFoldDB" id="A0A8C3I8E6"/>
<keyword evidence="8 13" id="KW-0175">Coiled coil</keyword>
<evidence type="ECO:0000256" key="4">
    <source>
        <dbReference type="ARBA" id="ARBA00022729"/>
    </source>
</evidence>
<evidence type="ECO:0000313" key="16">
    <source>
        <dbReference type="Ensembl" id="ENSCPBP00000030238.1"/>
    </source>
</evidence>
<evidence type="ECO:0000256" key="12">
    <source>
        <dbReference type="PROSITE-ProRule" id="PRU00460"/>
    </source>
</evidence>
<dbReference type="PANTHER" id="PTHR10574:SF268">
    <property type="entry name" value="LAMININ SUBUNIT BETA-3"/>
    <property type="match status" value="1"/>
</dbReference>
<dbReference type="InterPro" id="IPR056558">
    <property type="entry name" value="LAMB1-4_helical"/>
</dbReference>
<evidence type="ECO:0000256" key="1">
    <source>
        <dbReference type="ARBA" id="ARBA00004302"/>
    </source>
</evidence>
<evidence type="ECO:0000313" key="17">
    <source>
        <dbReference type="Proteomes" id="UP000694380"/>
    </source>
</evidence>
<feature type="disulfide bond" evidence="12">
    <location>
        <begin position="353"/>
        <end position="362"/>
    </location>
</feature>
<keyword evidence="5" id="KW-0677">Repeat</keyword>
<feature type="disulfide bond" evidence="12">
    <location>
        <begin position="574"/>
        <end position="588"/>
    </location>
</feature>
<dbReference type="GO" id="GO:0009887">
    <property type="term" value="P:animal organ morphogenesis"/>
    <property type="evidence" value="ECO:0007669"/>
    <property type="project" value="TreeGrafter"/>
</dbReference>
<dbReference type="Pfam" id="PF00053">
    <property type="entry name" value="EGF_laminin"/>
    <property type="match status" value="5"/>
</dbReference>